<dbReference type="Pfam" id="PF09250">
    <property type="entry name" value="Prim-Pol"/>
    <property type="match status" value="1"/>
</dbReference>
<reference evidence="3 4" key="1">
    <citation type="submission" date="2021-01" db="EMBL/GenBank/DDBJ databases">
        <title>Whole genome shotgun sequence of Catellatospora citrea NBRC 14495.</title>
        <authorList>
            <person name="Komaki H."/>
            <person name="Tamura T."/>
        </authorList>
    </citation>
    <scope>NUCLEOTIDE SEQUENCE [LARGE SCALE GENOMIC DNA]</scope>
    <source>
        <strain evidence="3 4">NBRC 14495</strain>
    </source>
</reference>
<name>A0A8J3KPZ3_9ACTN</name>
<dbReference type="CDD" id="cd04859">
    <property type="entry name" value="Prim_Pol"/>
    <property type="match status" value="1"/>
</dbReference>
<evidence type="ECO:0000259" key="2">
    <source>
        <dbReference type="SMART" id="SM00943"/>
    </source>
</evidence>
<dbReference type="SUPFAM" id="SSF56747">
    <property type="entry name" value="Prim-pol domain"/>
    <property type="match status" value="1"/>
</dbReference>
<dbReference type="InterPro" id="IPR051620">
    <property type="entry name" value="ORF904-like_C"/>
</dbReference>
<evidence type="ECO:0000313" key="3">
    <source>
        <dbReference type="EMBL" id="GIG01269.1"/>
    </source>
</evidence>
<dbReference type="Proteomes" id="UP000659904">
    <property type="component" value="Unassembled WGS sequence"/>
</dbReference>
<gene>
    <name evidence="3" type="ORF">Cci01nite_63620</name>
</gene>
<feature type="domain" description="DNA primase/polymerase bifunctional N-terminal" evidence="2">
    <location>
        <begin position="22"/>
        <end position="202"/>
    </location>
</feature>
<evidence type="ECO:0000313" key="4">
    <source>
        <dbReference type="Proteomes" id="UP000659904"/>
    </source>
</evidence>
<sequence>MTTPTPSAERPPPAAHSLLAAALRYAANGWPVFLLGRSKRPVALCATCETARRDKTPHDPQACACLTCHGFYAATTDPNRLTAMVAAVPRGLLAIRTGSPSGLVAVDVDTGHGGMASLRDLIAQGVTPPTRYVRTGSGGLHLYYRHPGRPVPCDQSTRLGPGIDVRADGGYVVAPPSRHPVTGIPYLWADEGAPVMDMAPALVAACVAEIRRPAPVRPAGQPMTPRSGGAISHPDLLMSALVARIRSAPDGRRRVTLYGCARGAALIVAAGHLTSTDAYDALVSACDAAGWPWAKSTPNAIRDGFAAEGVTL</sequence>
<dbReference type="InterPro" id="IPR015330">
    <property type="entry name" value="DNA_primase/pol_bifunc_N"/>
</dbReference>
<accession>A0A8J3KPZ3</accession>
<keyword evidence="4" id="KW-1185">Reference proteome</keyword>
<dbReference type="PANTHER" id="PTHR35372:SF2">
    <property type="entry name" value="SF3 HELICASE DOMAIN-CONTAINING PROTEIN"/>
    <property type="match status" value="1"/>
</dbReference>
<protein>
    <submittedName>
        <fullName evidence="3">DNA primase</fullName>
    </submittedName>
</protein>
<organism evidence="3 4">
    <name type="scientific">Catellatospora citrea</name>
    <dbReference type="NCBI Taxonomy" id="53366"/>
    <lineage>
        <taxon>Bacteria</taxon>
        <taxon>Bacillati</taxon>
        <taxon>Actinomycetota</taxon>
        <taxon>Actinomycetes</taxon>
        <taxon>Micromonosporales</taxon>
        <taxon>Micromonosporaceae</taxon>
        <taxon>Catellatospora</taxon>
    </lineage>
</organism>
<dbReference type="AlphaFoldDB" id="A0A8J3KPZ3"/>
<evidence type="ECO:0000256" key="1">
    <source>
        <dbReference type="ARBA" id="ARBA00022801"/>
    </source>
</evidence>
<dbReference type="SMART" id="SM00943">
    <property type="entry name" value="Prim-Pol"/>
    <property type="match status" value="1"/>
</dbReference>
<keyword evidence="1" id="KW-0378">Hydrolase</keyword>
<comment type="caution">
    <text evidence="3">The sequence shown here is derived from an EMBL/GenBank/DDBJ whole genome shotgun (WGS) entry which is preliminary data.</text>
</comment>
<proteinExistence type="predicted"/>
<dbReference type="EMBL" id="BONH01000037">
    <property type="protein sequence ID" value="GIG01269.1"/>
    <property type="molecule type" value="Genomic_DNA"/>
</dbReference>
<dbReference type="PANTHER" id="PTHR35372">
    <property type="entry name" value="ATP BINDING PROTEIN-RELATED"/>
    <property type="match status" value="1"/>
</dbReference>
<dbReference type="GO" id="GO:0016787">
    <property type="term" value="F:hydrolase activity"/>
    <property type="evidence" value="ECO:0007669"/>
    <property type="project" value="UniProtKB-KW"/>
</dbReference>